<feature type="region of interest" description="Disordered" evidence="2">
    <location>
        <begin position="1"/>
        <end position="29"/>
    </location>
</feature>
<comment type="caution">
    <text evidence="4">The sequence shown here is derived from an EMBL/GenBank/DDBJ whole genome shotgun (WGS) entry which is preliminary data.</text>
</comment>
<dbReference type="Proteomes" id="UP000277671">
    <property type="component" value="Unassembled WGS sequence"/>
</dbReference>
<dbReference type="Pfam" id="PF15632">
    <property type="entry name" value="ATPgrasp_Ter"/>
    <property type="match status" value="1"/>
</dbReference>
<dbReference type="EMBL" id="RBKT01000001">
    <property type="protein sequence ID" value="RKR92532.1"/>
    <property type="molecule type" value="Genomic_DNA"/>
</dbReference>
<dbReference type="InterPro" id="IPR048764">
    <property type="entry name" value="PylC_N"/>
</dbReference>
<dbReference type="Gene3D" id="3.40.50.20">
    <property type="match status" value="1"/>
</dbReference>
<dbReference type="Pfam" id="PF21360">
    <property type="entry name" value="PylC-like_N"/>
    <property type="match status" value="1"/>
</dbReference>
<dbReference type="InterPro" id="IPR011761">
    <property type="entry name" value="ATP-grasp"/>
</dbReference>
<reference evidence="4 5" key="1">
    <citation type="submission" date="2018-10" db="EMBL/GenBank/DDBJ databases">
        <title>Sequencing the genomes of 1000 actinobacteria strains.</title>
        <authorList>
            <person name="Klenk H.-P."/>
        </authorList>
    </citation>
    <scope>NUCLEOTIDE SEQUENCE [LARGE SCALE GENOMIC DNA]</scope>
    <source>
        <strain evidence="4 5">DSM 45175</strain>
    </source>
</reference>
<name>A0A495JW17_9ACTN</name>
<evidence type="ECO:0000256" key="2">
    <source>
        <dbReference type="SAM" id="MobiDB-lite"/>
    </source>
</evidence>
<keyword evidence="1" id="KW-0547">Nucleotide-binding</keyword>
<keyword evidence="5" id="KW-1185">Reference proteome</keyword>
<proteinExistence type="predicted"/>
<dbReference type="GO" id="GO:0005524">
    <property type="term" value="F:ATP binding"/>
    <property type="evidence" value="ECO:0007669"/>
    <property type="project" value="UniProtKB-UniRule"/>
</dbReference>
<gene>
    <name evidence="4" type="ORF">BDK92_6973</name>
</gene>
<dbReference type="AlphaFoldDB" id="A0A495JW17"/>
<dbReference type="Gene3D" id="3.30.470.20">
    <property type="entry name" value="ATP-grasp fold, B domain"/>
    <property type="match status" value="1"/>
</dbReference>
<dbReference type="PROSITE" id="PS50975">
    <property type="entry name" value="ATP_GRASP"/>
    <property type="match status" value="1"/>
</dbReference>
<sequence>MTDPADTTRTTLVRPGPQSPRPRPSDPRLAGRRVLVTGCGGPAGVAVLRELTTLDVTPVAADCDPYAAGLHLGHQSYLLPTADSPDYPDRLLAAATATGSDAVIVTVAEELLRVAGNEAEFAERGIAAWFPAHRTVADCLDKWAFAARIDAAGVAAPGTALDGPGDLPGPWIVKPRVGRGSRDVYPVDDPADFPTLLRRVPAPLVQTRLPGREFTVDCLIGRDGAVLGAVPRWRAQTRAGISTRGTTFADSRIDLLVKELAGALDLTAVCNVQGFLDDEGPARVVEVNPRFSGGLPLSLAAGADLVGQFLLGTLGLPIDPTALVATEGVTTVRWFAESTVEQRVDR</sequence>
<dbReference type="InterPro" id="IPR036291">
    <property type="entry name" value="NAD(P)-bd_dom_sf"/>
</dbReference>
<accession>A0A495JW17</accession>
<protein>
    <submittedName>
        <fullName evidence="4">Carbamoyl-phosphate synthase large subunit</fullName>
    </submittedName>
</protein>
<feature type="domain" description="ATP-grasp" evidence="3">
    <location>
        <begin position="138"/>
        <end position="314"/>
    </location>
</feature>
<keyword evidence="1" id="KW-0067">ATP-binding</keyword>
<dbReference type="GO" id="GO:0046872">
    <property type="term" value="F:metal ion binding"/>
    <property type="evidence" value="ECO:0007669"/>
    <property type="project" value="InterPro"/>
</dbReference>
<evidence type="ECO:0000256" key="1">
    <source>
        <dbReference type="PROSITE-ProRule" id="PRU00409"/>
    </source>
</evidence>
<organism evidence="4 5">
    <name type="scientific">Micromonospora pisi</name>
    <dbReference type="NCBI Taxonomy" id="589240"/>
    <lineage>
        <taxon>Bacteria</taxon>
        <taxon>Bacillati</taxon>
        <taxon>Actinomycetota</taxon>
        <taxon>Actinomycetes</taxon>
        <taxon>Micromonosporales</taxon>
        <taxon>Micromonosporaceae</taxon>
        <taxon>Micromonospora</taxon>
    </lineage>
</organism>
<dbReference type="RefSeq" id="WP_170208795.1">
    <property type="nucleotide sequence ID" value="NZ_RBKT01000001.1"/>
</dbReference>
<evidence type="ECO:0000313" key="5">
    <source>
        <dbReference type="Proteomes" id="UP000277671"/>
    </source>
</evidence>
<feature type="compositionally biased region" description="Polar residues" evidence="2">
    <location>
        <begin position="1"/>
        <end position="11"/>
    </location>
</feature>
<evidence type="ECO:0000259" key="3">
    <source>
        <dbReference type="PROSITE" id="PS50975"/>
    </source>
</evidence>
<dbReference type="SUPFAM" id="SSF56059">
    <property type="entry name" value="Glutathione synthetase ATP-binding domain-like"/>
    <property type="match status" value="1"/>
</dbReference>
<evidence type="ECO:0000313" key="4">
    <source>
        <dbReference type="EMBL" id="RKR92532.1"/>
    </source>
</evidence>
<dbReference type="SUPFAM" id="SSF51735">
    <property type="entry name" value="NAD(P)-binding Rossmann-fold domains"/>
    <property type="match status" value="1"/>
</dbReference>